<dbReference type="PANTHER" id="PTHR43028">
    <property type="entry name" value="3'(2'),5'-BISPHOSPHATE NUCLEOTIDASE 1"/>
    <property type="match status" value="1"/>
</dbReference>
<accession>A0A3B1BBP0</accession>
<dbReference type="InterPro" id="IPR020583">
    <property type="entry name" value="Inositol_monoP_metal-BS"/>
</dbReference>
<dbReference type="GO" id="GO:0000287">
    <property type="term" value="F:magnesium ion binding"/>
    <property type="evidence" value="ECO:0007669"/>
    <property type="project" value="InterPro"/>
</dbReference>
<dbReference type="HAMAP" id="MF_02095">
    <property type="entry name" value="CysQ"/>
    <property type="match status" value="1"/>
</dbReference>
<dbReference type="AlphaFoldDB" id="A0A3B1BBP0"/>
<sequence length="273" mass="29597">MEITLGIAMTKHMIDYQIFAEKLYETALEAGRKIMAVYAKDFTVHYKEDTSPVTEADEAAEAIILRDLKEVAPDIPIIAEEQASSGNIPEVADIFWLVDPLDGTKEFIKKGSDFTVNIALIENKQPSFGIVYAPALGRMFVAKGPKHAVQMDISEGRFIGTEKPISVRDVPANGITAVASKSHRDSQTDAFLEKLGVTDIVGAGSSLKFCLVAAGEADIYPRFGPTMEWDTGAGHAVLKAAGGTVVNPDGTDFCYQKPEFRNGFFIANGKVVF</sequence>
<organism evidence="3">
    <name type="scientific">hydrothermal vent metagenome</name>
    <dbReference type="NCBI Taxonomy" id="652676"/>
    <lineage>
        <taxon>unclassified sequences</taxon>
        <taxon>metagenomes</taxon>
        <taxon>ecological metagenomes</taxon>
    </lineage>
</organism>
<protein>
    <submittedName>
        <fullName evidence="3">3'(2'),5'-bisphosphate nucleotidase</fullName>
        <ecNumber evidence="3">3.1.3.7</ecNumber>
    </submittedName>
</protein>
<dbReference type="SUPFAM" id="SSF56655">
    <property type="entry name" value="Carbohydrate phosphatase"/>
    <property type="match status" value="1"/>
</dbReference>
<reference evidence="3" key="1">
    <citation type="submission" date="2018-06" db="EMBL/GenBank/DDBJ databases">
        <authorList>
            <person name="Zhirakovskaya E."/>
        </authorList>
    </citation>
    <scope>NUCLEOTIDE SEQUENCE</scope>
</reference>
<dbReference type="Pfam" id="PF00459">
    <property type="entry name" value="Inositol_P"/>
    <property type="match status" value="1"/>
</dbReference>
<dbReference type="InterPro" id="IPR006240">
    <property type="entry name" value="CysQ"/>
</dbReference>
<dbReference type="EMBL" id="UOFW01000219">
    <property type="protein sequence ID" value="VAX07780.1"/>
    <property type="molecule type" value="Genomic_DNA"/>
</dbReference>
<gene>
    <name evidence="3" type="ORF">MNBD_ALPHA03-972</name>
</gene>
<dbReference type="Gene3D" id="3.40.190.80">
    <property type="match status" value="1"/>
</dbReference>
<keyword evidence="3" id="KW-0378">Hydrolase</keyword>
<dbReference type="InterPro" id="IPR000760">
    <property type="entry name" value="Inositol_monophosphatase-like"/>
</dbReference>
<keyword evidence="2" id="KW-0460">Magnesium</keyword>
<dbReference type="PRINTS" id="PR00377">
    <property type="entry name" value="IMPHPHTASES"/>
</dbReference>
<dbReference type="GO" id="GO:0008441">
    <property type="term" value="F:3'(2'),5'-bisphosphate nucleotidase activity"/>
    <property type="evidence" value="ECO:0007669"/>
    <property type="project" value="UniProtKB-EC"/>
</dbReference>
<evidence type="ECO:0000313" key="3">
    <source>
        <dbReference type="EMBL" id="VAX07780.1"/>
    </source>
</evidence>
<dbReference type="CDD" id="cd01638">
    <property type="entry name" value="CysQ"/>
    <property type="match status" value="1"/>
</dbReference>
<evidence type="ECO:0000256" key="2">
    <source>
        <dbReference type="ARBA" id="ARBA00022842"/>
    </source>
</evidence>
<dbReference type="GO" id="GO:0000103">
    <property type="term" value="P:sulfate assimilation"/>
    <property type="evidence" value="ECO:0007669"/>
    <property type="project" value="TreeGrafter"/>
</dbReference>
<evidence type="ECO:0000256" key="1">
    <source>
        <dbReference type="ARBA" id="ARBA00022723"/>
    </source>
</evidence>
<keyword evidence="1" id="KW-0479">Metal-binding</keyword>
<dbReference type="InterPro" id="IPR050725">
    <property type="entry name" value="CysQ/Inositol_MonoPase"/>
</dbReference>
<dbReference type="PANTHER" id="PTHR43028:SF5">
    <property type="entry name" value="3'(2'),5'-BISPHOSPHATE NUCLEOTIDASE 1"/>
    <property type="match status" value="1"/>
</dbReference>
<dbReference type="Gene3D" id="3.30.540.10">
    <property type="entry name" value="Fructose-1,6-Bisphosphatase, subunit A, domain 1"/>
    <property type="match status" value="1"/>
</dbReference>
<dbReference type="GO" id="GO:0050427">
    <property type="term" value="P:3'-phosphoadenosine 5'-phosphosulfate metabolic process"/>
    <property type="evidence" value="ECO:0007669"/>
    <property type="project" value="TreeGrafter"/>
</dbReference>
<name>A0A3B1BBP0_9ZZZZ</name>
<dbReference type="EC" id="3.1.3.7" evidence="3"/>
<dbReference type="PROSITE" id="PS00629">
    <property type="entry name" value="IMP_1"/>
    <property type="match status" value="1"/>
</dbReference>
<proteinExistence type="inferred from homology"/>
<dbReference type="NCBIfam" id="TIGR01331">
    <property type="entry name" value="bisphos_cysQ"/>
    <property type="match status" value="1"/>
</dbReference>